<dbReference type="GO" id="GO:0009425">
    <property type="term" value="C:bacterial-type flagellum basal body"/>
    <property type="evidence" value="ECO:0007669"/>
    <property type="project" value="InterPro"/>
</dbReference>
<sequence length="166" mass="18415">MAEETTEEELEEEPPKKSKMPMLIGLVMFLLLGGGGFFAVYSGMILAPEPTGEHAEQEEEPEALPLPDVAFVPIEPLVITLGKGSSTRYLKFDAQLEVEPDAESDVTDLLPRVVDVMNGYLRAVSMTDLEEPTALIKLRAQMLRRIQIVTGEGRVRDLLIMEFVLN</sequence>
<dbReference type="PATRIC" id="fig|1675527.3.peg.4200"/>
<dbReference type="PANTHER" id="PTHR35091:SF2">
    <property type="entry name" value="FLAGELLAR PROTEIN FLIL"/>
    <property type="match status" value="1"/>
</dbReference>
<dbReference type="GO" id="GO:0005886">
    <property type="term" value="C:plasma membrane"/>
    <property type="evidence" value="ECO:0007669"/>
    <property type="project" value="UniProtKB-SubCell"/>
</dbReference>
<evidence type="ECO:0000313" key="11">
    <source>
        <dbReference type="EMBL" id="KMW59026.1"/>
    </source>
</evidence>
<reference evidence="11 12" key="1">
    <citation type="submission" date="2015-06" db="EMBL/GenBank/DDBJ databases">
        <title>Draft genome sequence of an Alphaproteobacteria species associated to the Mediterranean sponge Oscarella lobularis.</title>
        <authorList>
            <person name="Jourda C."/>
            <person name="Santini S."/>
            <person name="Claverie J.-M."/>
        </authorList>
    </citation>
    <scope>NUCLEOTIDE SEQUENCE [LARGE SCALE GENOMIC DNA]</scope>
    <source>
        <strain evidence="11">IGS</strain>
    </source>
</reference>
<evidence type="ECO:0000256" key="8">
    <source>
        <dbReference type="ARBA" id="ARBA00022989"/>
    </source>
</evidence>
<accession>A0A0J9E8M8</accession>
<keyword evidence="8 10" id="KW-1133">Transmembrane helix</keyword>
<evidence type="ECO:0000313" key="12">
    <source>
        <dbReference type="Proteomes" id="UP000037178"/>
    </source>
</evidence>
<evidence type="ECO:0000256" key="6">
    <source>
        <dbReference type="ARBA" id="ARBA00022692"/>
    </source>
</evidence>
<dbReference type="GO" id="GO:0071978">
    <property type="term" value="P:bacterial-type flagellum-dependent swarming motility"/>
    <property type="evidence" value="ECO:0007669"/>
    <property type="project" value="TreeGrafter"/>
</dbReference>
<organism evidence="11 12">
    <name type="scientific">Candidatus Rhodobacter oscarellae</name>
    <dbReference type="NCBI Taxonomy" id="1675527"/>
    <lineage>
        <taxon>Bacteria</taxon>
        <taxon>Pseudomonadati</taxon>
        <taxon>Pseudomonadota</taxon>
        <taxon>Alphaproteobacteria</taxon>
        <taxon>Rhodobacterales</taxon>
        <taxon>Rhodobacter group</taxon>
        <taxon>Rhodobacter</taxon>
    </lineage>
</organism>
<dbReference type="Pfam" id="PF03748">
    <property type="entry name" value="FliL"/>
    <property type="match status" value="1"/>
</dbReference>
<gene>
    <name evidence="11" type="ORF">AIOL_004007</name>
</gene>
<keyword evidence="11" id="KW-0969">Cilium</keyword>
<comment type="function">
    <text evidence="1 10">Controls the rotational direction of flagella during chemotaxis.</text>
</comment>
<evidence type="ECO:0000256" key="1">
    <source>
        <dbReference type="ARBA" id="ARBA00002254"/>
    </source>
</evidence>
<evidence type="ECO:0000256" key="10">
    <source>
        <dbReference type="RuleBase" id="RU364125"/>
    </source>
</evidence>
<comment type="subcellular location">
    <subcellularLocation>
        <location evidence="10">Cell inner membrane</location>
    </subcellularLocation>
    <subcellularLocation>
        <location evidence="2">Cell membrane</location>
        <topology evidence="2">Single-pass membrane protein</topology>
    </subcellularLocation>
</comment>
<keyword evidence="9 10" id="KW-0472">Membrane</keyword>
<dbReference type="EMBL" id="LFTY01000002">
    <property type="protein sequence ID" value="KMW59026.1"/>
    <property type="molecule type" value="Genomic_DNA"/>
</dbReference>
<evidence type="ECO:0000256" key="5">
    <source>
        <dbReference type="ARBA" id="ARBA00022500"/>
    </source>
</evidence>
<evidence type="ECO:0000256" key="2">
    <source>
        <dbReference type="ARBA" id="ARBA00004162"/>
    </source>
</evidence>
<dbReference type="AlphaFoldDB" id="A0A0J9E8M8"/>
<dbReference type="RefSeq" id="WP_049644569.1">
    <property type="nucleotide sequence ID" value="NZ_LFTY01000002.1"/>
</dbReference>
<keyword evidence="12" id="KW-1185">Reference proteome</keyword>
<dbReference type="InterPro" id="IPR005503">
    <property type="entry name" value="FliL"/>
</dbReference>
<name>A0A0J9E8M8_9RHOB</name>
<evidence type="ECO:0000256" key="9">
    <source>
        <dbReference type="ARBA" id="ARBA00023136"/>
    </source>
</evidence>
<feature type="transmembrane region" description="Helical" evidence="10">
    <location>
        <begin position="20"/>
        <end position="41"/>
    </location>
</feature>
<keyword evidence="4" id="KW-1003">Cell membrane</keyword>
<evidence type="ECO:0000256" key="7">
    <source>
        <dbReference type="ARBA" id="ARBA00022779"/>
    </source>
</evidence>
<comment type="similarity">
    <text evidence="3 10">Belongs to the FliL family.</text>
</comment>
<evidence type="ECO:0000256" key="3">
    <source>
        <dbReference type="ARBA" id="ARBA00008281"/>
    </source>
</evidence>
<keyword evidence="5 10" id="KW-0145">Chemotaxis</keyword>
<proteinExistence type="inferred from homology"/>
<keyword evidence="11" id="KW-0282">Flagellum</keyword>
<dbReference type="GO" id="GO:0006935">
    <property type="term" value="P:chemotaxis"/>
    <property type="evidence" value="ECO:0007669"/>
    <property type="project" value="UniProtKB-KW"/>
</dbReference>
<keyword evidence="11" id="KW-0966">Cell projection</keyword>
<evidence type="ECO:0000256" key="4">
    <source>
        <dbReference type="ARBA" id="ARBA00022475"/>
    </source>
</evidence>
<keyword evidence="7 10" id="KW-0283">Flagellar rotation</keyword>
<dbReference type="OrthoDB" id="7619358at2"/>
<keyword evidence="10" id="KW-0997">Cell inner membrane</keyword>
<keyword evidence="6 10" id="KW-0812">Transmembrane</keyword>
<protein>
    <recommendedName>
        <fullName evidence="10">Flagellar protein FliL</fullName>
    </recommendedName>
</protein>
<comment type="caution">
    <text evidence="11">The sequence shown here is derived from an EMBL/GenBank/DDBJ whole genome shotgun (WGS) entry which is preliminary data.</text>
</comment>
<dbReference type="PANTHER" id="PTHR35091">
    <property type="entry name" value="FLAGELLAR PROTEIN FLIL"/>
    <property type="match status" value="1"/>
</dbReference>
<dbReference type="STRING" id="1675527.AIOL_004007"/>
<dbReference type="Proteomes" id="UP000037178">
    <property type="component" value="Unassembled WGS sequence"/>
</dbReference>